<dbReference type="InterPro" id="IPR022572">
    <property type="entry name" value="DNA_rep/recomb_RecO_N"/>
</dbReference>
<evidence type="ECO:0000256" key="1">
    <source>
        <dbReference type="ARBA" id="ARBA00007452"/>
    </source>
</evidence>
<dbReference type="GO" id="GO:0006310">
    <property type="term" value="P:DNA recombination"/>
    <property type="evidence" value="ECO:0007669"/>
    <property type="project" value="UniProtKB-UniRule"/>
</dbReference>
<evidence type="ECO:0000259" key="8">
    <source>
        <dbReference type="Pfam" id="PF11967"/>
    </source>
</evidence>
<dbReference type="Gene3D" id="2.40.50.140">
    <property type="entry name" value="Nucleic acid-binding proteins"/>
    <property type="match status" value="1"/>
</dbReference>
<dbReference type="Gene3D" id="1.20.1440.120">
    <property type="entry name" value="Recombination protein O, C-terminal domain"/>
    <property type="match status" value="1"/>
</dbReference>
<protein>
    <recommendedName>
        <fullName evidence="2 7">DNA repair protein RecO</fullName>
    </recommendedName>
    <alternativeName>
        <fullName evidence="6 7">Recombination protein O</fullName>
    </alternativeName>
</protein>
<comment type="function">
    <text evidence="7">Involved in DNA repair and RecF pathway recombination.</text>
</comment>
<organism evidence="9 10">
    <name type="scientific">Streptococcus downei MFe28</name>
    <dbReference type="NCBI Taxonomy" id="764290"/>
    <lineage>
        <taxon>Bacteria</taxon>
        <taxon>Bacillati</taxon>
        <taxon>Bacillota</taxon>
        <taxon>Bacilli</taxon>
        <taxon>Lactobacillales</taxon>
        <taxon>Streptococcaceae</taxon>
        <taxon>Streptococcus</taxon>
    </lineage>
</organism>
<evidence type="ECO:0000256" key="6">
    <source>
        <dbReference type="ARBA" id="ARBA00033409"/>
    </source>
</evidence>
<keyword evidence="10" id="KW-1185">Reference proteome</keyword>
<evidence type="ECO:0000313" key="9">
    <source>
        <dbReference type="EMBL" id="SUN35410.1"/>
    </source>
</evidence>
<dbReference type="InterPro" id="IPR003717">
    <property type="entry name" value="RecO"/>
</dbReference>
<dbReference type="GO" id="GO:0043590">
    <property type="term" value="C:bacterial nucleoid"/>
    <property type="evidence" value="ECO:0007669"/>
    <property type="project" value="TreeGrafter"/>
</dbReference>
<dbReference type="Proteomes" id="UP000254082">
    <property type="component" value="Unassembled WGS sequence"/>
</dbReference>
<dbReference type="InterPro" id="IPR037278">
    <property type="entry name" value="ARFGAP/RecO"/>
</dbReference>
<name>A0A380JDD3_STRDO</name>
<proteinExistence type="inferred from homology"/>
<keyword evidence="5 7" id="KW-0234">DNA repair</keyword>
<dbReference type="SUPFAM" id="SSF50249">
    <property type="entry name" value="Nucleic acid-binding proteins"/>
    <property type="match status" value="1"/>
</dbReference>
<dbReference type="EMBL" id="UHFA01000002">
    <property type="protein sequence ID" value="SUN35410.1"/>
    <property type="molecule type" value="Genomic_DNA"/>
</dbReference>
<dbReference type="RefSeq" id="WP_002996279.1">
    <property type="nucleotide sequence ID" value="NZ_UHFA01000002.1"/>
</dbReference>
<feature type="domain" description="DNA replication/recombination mediator RecO N-terminal" evidence="8">
    <location>
        <begin position="1"/>
        <end position="77"/>
    </location>
</feature>
<dbReference type="OrthoDB" id="9797083at2"/>
<dbReference type="NCBIfam" id="TIGR00613">
    <property type="entry name" value="reco"/>
    <property type="match status" value="1"/>
</dbReference>
<evidence type="ECO:0000256" key="5">
    <source>
        <dbReference type="ARBA" id="ARBA00023204"/>
    </source>
</evidence>
<dbReference type="HAMAP" id="MF_00201">
    <property type="entry name" value="RecO"/>
    <property type="match status" value="1"/>
</dbReference>
<dbReference type="AlphaFoldDB" id="A0A380JDD3"/>
<evidence type="ECO:0000256" key="2">
    <source>
        <dbReference type="ARBA" id="ARBA00021310"/>
    </source>
</evidence>
<sequence length="251" mass="29402">MQTKESRGLVLFNRNYREDDKLVKIFTETAGKRMFFVKHISRSKLASVIQPLTLADFLMKINEDGLSYLDDYREVETFKTINEDIFLLAYASYLVALADAAIEDGQHDALLFAFLVKTLELMEQGLDYEILTNIFEVQILERFGVRLNFHDCVFCHRVGLPFDFSYKYSGLLCPQHYEKDSYRSHLDPNVPYLLDRFQTISFEDLQTISVKPEVKRKLRTFIDGIYDNYLGLHLKAKKFIDDLSKWGDIMK</sequence>
<dbReference type="Pfam" id="PF02565">
    <property type="entry name" value="RecO_C"/>
    <property type="match status" value="1"/>
</dbReference>
<comment type="similarity">
    <text evidence="1 7">Belongs to the RecO family.</text>
</comment>
<evidence type="ECO:0000256" key="3">
    <source>
        <dbReference type="ARBA" id="ARBA00022763"/>
    </source>
</evidence>
<evidence type="ECO:0000256" key="4">
    <source>
        <dbReference type="ARBA" id="ARBA00023172"/>
    </source>
</evidence>
<dbReference type="SUPFAM" id="SSF57863">
    <property type="entry name" value="ArfGap/RecO-like zinc finger"/>
    <property type="match status" value="1"/>
</dbReference>
<evidence type="ECO:0000256" key="7">
    <source>
        <dbReference type="HAMAP-Rule" id="MF_00201"/>
    </source>
</evidence>
<evidence type="ECO:0000313" key="10">
    <source>
        <dbReference type="Proteomes" id="UP000254082"/>
    </source>
</evidence>
<dbReference type="PANTHER" id="PTHR33991">
    <property type="entry name" value="DNA REPAIR PROTEIN RECO"/>
    <property type="match status" value="1"/>
</dbReference>
<dbReference type="InterPro" id="IPR042242">
    <property type="entry name" value="RecO_C"/>
</dbReference>
<keyword evidence="4 7" id="KW-0233">DNA recombination</keyword>
<reference evidence="9 10" key="1">
    <citation type="submission" date="2018-06" db="EMBL/GenBank/DDBJ databases">
        <authorList>
            <consortium name="Pathogen Informatics"/>
            <person name="Doyle S."/>
        </authorList>
    </citation>
    <scope>NUCLEOTIDE SEQUENCE [LARGE SCALE GENOMIC DNA]</scope>
    <source>
        <strain evidence="10">NCTC 11391</strain>
    </source>
</reference>
<accession>A0A380JDD3</accession>
<keyword evidence="3 7" id="KW-0227">DNA damage</keyword>
<gene>
    <name evidence="7 9" type="primary">recO</name>
    <name evidence="9" type="ORF">NCTC11391_00414</name>
</gene>
<dbReference type="InterPro" id="IPR012340">
    <property type="entry name" value="NA-bd_OB-fold"/>
</dbReference>
<dbReference type="GO" id="GO:0006302">
    <property type="term" value="P:double-strand break repair"/>
    <property type="evidence" value="ECO:0007669"/>
    <property type="project" value="TreeGrafter"/>
</dbReference>
<dbReference type="Pfam" id="PF11967">
    <property type="entry name" value="RecO_N"/>
    <property type="match status" value="1"/>
</dbReference>
<dbReference type="PANTHER" id="PTHR33991:SF1">
    <property type="entry name" value="DNA REPAIR PROTEIN RECO"/>
    <property type="match status" value="1"/>
</dbReference>